<feature type="domain" description="Metallo-beta-lactamase" evidence="3">
    <location>
        <begin position="10"/>
        <end position="193"/>
    </location>
</feature>
<dbReference type="InterPro" id="IPR001279">
    <property type="entry name" value="Metallo-B-lactamas"/>
</dbReference>
<dbReference type="SUPFAM" id="SSF56281">
    <property type="entry name" value="Metallo-hydrolase/oxidoreductase"/>
    <property type="match status" value="1"/>
</dbReference>
<dbReference type="AlphaFoldDB" id="A0AAE3KY25"/>
<dbReference type="EMBL" id="JTEO01000005">
    <property type="protein sequence ID" value="MCQ6963351.1"/>
    <property type="molecule type" value="Genomic_DNA"/>
</dbReference>
<dbReference type="Pfam" id="PF12706">
    <property type="entry name" value="Lactamase_B_2"/>
    <property type="match status" value="1"/>
</dbReference>
<dbReference type="Gene3D" id="3.60.15.10">
    <property type="entry name" value="Ribonuclease Z/Hydroxyacylglutathione hydrolase-like"/>
    <property type="match status" value="1"/>
</dbReference>
<dbReference type="NCBIfam" id="NF001911">
    <property type="entry name" value="PRK00685.1"/>
    <property type="match status" value="1"/>
</dbReference>
<proteinExistence type="inferred from homology"/>
<dbReference type="SMART" id="SM00849">
    <property type="entry name" value="Lactamase_B"/>
    <property type="match status" value="1"/>
</dbReference>
<dbReference type="PANTHER" id="PTHR43546:SF3">
    <property type="entry name" value="UPF0173 METAL-DEPENDENT HYDROLASE MJ1163"/>
    <property type="match status" value="1"/>
</dbReference>
<dbReference type="RefSeq" id="WP_256623211.1">
    <property type="nucleotide sequence ID" value="NZ_JTEO01000005.1"/>
</dbReference>
<reference evidence="4 5" key="1">
    <citation type="journal article" date="2011" name="Appl. Environ. Microbiol.">
        <title>Methanogenic archaea isolated from Taiwan's Chelungpu fault.</title>
        <authorList>
            <person name="Wu S.Y."/>
            <person name="Lai M.C."/>
        </authorList>
    </citation>
    <scope>NUCLEOTIDE SEQUENCE [LARGE SCALE GENOMIC DNA]</scope>
    <source>
        <strain evidence="4 5">St545Mb</strain>
    </source>
</reference>
<dbReference type="InterPro" id="IPR022877">
    <property type="entry name" value="UPF0173"/>
</dbReference>
<dbReference type="GO" id="GO:0016787">
    <property type="term" value="F:hydrolase activity"/>
    <property type="evidence" value="ECO:0007669"/>
    <property type="project" value="UniProtKB-UniRule"/>
</dbReference>
<evidence type="ECO:0000313" key="5">
    <source>
        <dbReference type="Proteomes" id="UP001206983"/>
    </source>
</evidence>
<evidence type="ECO:0000256" key="2">
    <source>
        <dbReference type="HAMAP-Rule" id="MF_00457"/>
    </source>
</evidence>
<evidence type="ECO:0000256" key="1">
    <source>
        <dbReference type="ARBA" id="ARBA00022801"/>
    </source>
</evidence>
<evidence type="ECO:0000313" key="4">
    <source>
        <dbReference type="EMBL" id="MCQ6963351.1"/>
    </source>
</evidence>
<dbReference type="InterPro" id="IPR050114">
    <property type="entry name" value="UPF0173_UPF0282_UlaG_hydrolase"/>
</dbReference>
<comment type="similarity">
    <text evidence="2">Belongs to the UPF0173 family.</text>
</comment>
<comment type="caution">
    <text evidence="4">The sequence shown here is derived from an EMBL/GenBank/DDBJ whole genome shotgun (WGS) entry which is preliminary data.</text>
</comment>
<name>A0AAE3KY25_9EURY</name>
<protein>
    <recommendedName>
        <fullName evidence="2">UPF0173 metal-dependent hydrolase PV02_09570</fullName>
    </recommendedName>
</protein>
<dbReference type="PANTHER" id="PTHR43546">
    <property type="entry name" value="UPF0173 METAL-DEPENDENT HYDROLASE MJ1163-RELATED"/>
    <property type="match status" value="1"/>
</dbReference>
<dbReference type="Proteomes" id="UP001206983">
    <property type="component" value="Unassembled WGS sequence"/>
</dbReference>
<accession>A0AAE3KY25</accession>
<organism evidence="4 5">
    <name type="scientific">Methanolobus chelungpuianus</name>
    <dbReference type="NCBI Taxonomy" id="502115"/>
    <lineage>
        <taxon>Archaea</taxon>
        <taxon>Methanobacteriati</taxon>
        <taxon>Methanobacteriota</taxon>
        <taxon>Stenosarchaea group</taxon>
        <taxon>Methanomicrobia</taxon>
        <taxon>Methanosarcinales</taxon>
        <taxon>Methanosarcinaceae</taxon>
        <taxon>Methanolobus</taxon>
    </lineage>
</organism>
<keyword evidence="1 2" id="KW-0378">Hydrolase</keyword>
<evidence type="ECO:0000259" key="3">
    <source>
        <dbReference type="SMART" id="SM00849"/>
    </source>
</evidence>
<dbReference type="HAMAP" id="MF_00457">
    <property type="entry name" value="UPF0173"/>
    <property type="match status" value="1"/>
</dbReference>
<sequence>MKNVRLTWLGHSCFEVRSKYTLLIDPFLDSNPAAAVRSTEVEPDFIAVTHGHFDHLGDTVKIAQRTGCTVICIHELSQYLKSRGVRTEGMNIGGTISQGDVNITMTDACHSSSIDESGHTFDGGRAAGFIIRVGDICIYHAGDTGLFRDMQLIGELYKPDVAIVPIGGRYTMDARDAALAVDMLRPKIAIPMHYNTYDRISQDPHIFESHVKKTSGADVIILGAGGYIDLRANECPS</sequence>
<keyword evidence="5" id="KW-1185">Reference proteome</keyword>
<dbReference type="InterPro" id="IPR036866">
    <property type="entry name" value="RibonucZ/Hydroxyglut_hydro"/>
</dbReference>
<gene>
    <name evidence="4" type="ORF">PV02_09570</name>
</gene>